<keyword evidence="2" id="KW-1185">Reference proteome</keyword>
<comment type="caution">
    <text evidence="1">The sequence shown here is derived from an EMBL/GenBank/DDBJ whole genome shotgun (WGS) entry which is preliminary data.</text>
</comment>
<name>A0A853JA59_9GAMM</name>
<accession>A0A853JA59</accession>
<dbReference type="AlphaFoldDB" id="A0A853JA59"/>
<evidence type="ECO:0000313" key="1">
    <source>
        <dbReference type="EMBL" id="NZA25559.1"/>
    </source>
</evidence>
<protein>
    <submittedName>
        <fullName evidence="1">Uncharacterized protein</fullName>
    </submittedName>
</protein>
<dbReference type="Proteomes" id="UP000578091">
    <property type="component" value="Unassembled WGS sequence"/>
</dbReference>
<sequence>MATIRQGAAAELYQALVREGCERSGQVFEEARESYLVFVLLRHQRDAHLLARTHALEWLHAQAQLGSLRADALRDVGDRCLLIAGLYPALAERRRVNVDYFVELGRGAYQGVAECSRAAYAALFEQLAASYRDLVRALRAIRSGDRLDPRLPPGGMAA</sequence>
<organism evidence="1 2">
    <name type="scientific">Luteimonas salinisoli</name>
    <dbReference type="NCBI Taxonomy" id="2752307"/>
    <lineage>
        <taxon>Bacteria</taxon>
        <taxon>Pseudomonadati</taxon>
        <taxon>Pseudomonadota</taxon>
        <taxon>Gammaproteobacteria</taxon>
        <taxon>Lysobacterales</taxon>
        <taxon>Lysobacteraceae</taxon>
        <taxon>Luteimonas</taxon>
    </lineage>
</organism>
<evidence type="ECO:0000313" key="2">
    <source>
        <dbReference type="Proteomes" id="UP000578091"/>
    </source>
</evidence>
<dbReference type="EMBL" id="JACCKA010000029">
    <property type="protein sequence ID" value="NZA25559.1"/>
    <property type="molecule type" value="Genomic_DNA"/>
</dbReference>
<dbReference type="RefSeq" id="WP_180677362.1">
    <property type="nucleotide sequence ID" value="NZ_JACCKA010000029.1"/>
</dbReference>
<reference evidence="1 2" key="1">
    <citation type="submission" date="2020-07" db="EMBL/GenBank/DDBJ databases">
        <title>Luteimonas sp. SJ-92.</title>
        <authorList>
            <person name="Huang X.-X."/>
            <person name="Xu L."/>
            <person name="Sun J.-Q."/>
        </authorList>
    </citation>
    <scope>NUCLEOTIDE SEQUENCE [LARGE SCALE GENOMIC DNA]</scope>
    <source>
        <strain evidence="1 2">SJ-92</strain>
    </source>
</reference>
<gene>
    <name evidence="1" type="ORF">H0E84_04125</name>
</gene>
<proteinExistence type="predicted"/>